<feature type="signal peptide" evidence="1">
    <location>
        <begin position="1"/>
        <end position="27"/>
    </location>
</feature>
<keyword evidence="1" id="KW-0732">Signal</keyword>
<evidence type="ECO:0000256" key="1">
    <source>
        <dbReference type="SAM" id="SignalP"/>
    </source>
</evidence>
<organism evidence="2">
    <name type="scientific">uncultured Rubrobacteraceae bacterium</name>
    <dbReference type="NCBI Taxonomy" id="349277"/>
    <lineage>
        <taxon>Bacteria</taxon>
        <taxon>Bacillati</taxon>
        <taxon>Actinomycetota</taxon>
        <taxon>Rubrobacteria</taxon>
        <taxon>Rubrobacterales</taxon>
        <taxon>Rubrobacteraceae</taxon>
        <taxon>environmental samples</taxon>
    </lineage>
</organism>
<evidence type="ECO:0000313" key="2">
    <source>
        <dbReference type="EMBL" id="CAA9473659.1"/>
    </source>
</evidence>
<sequence>MKRGTRPRGWVAAVLHRWLTWFAVALATLTADDPAAPAVSRSAMAA</sequence>
<reference evidence="2" key="1">
    <citation type="submission" date="2020-02" db="EMBL/GenBank/DDBJ databases">
        <authorList>
            <person name="Meier V. D."/>
        </authorList>
    </citation>
    <scope>NUCLEOTIDE SEQUENCE</scope>
    <source>
        <strain evidence="2">AVDCRST_MAG05</strain>
    </source>
</reference>
<dbReference type="EMBL" id="CADCVM010000089">
    <property type="protein sequence ID" value="CAA9473659.1"/>
    <property type="molecule type" value="Genomic_DNA"/>
</dbReference>
<protein>
    <submittedName>
        <fullName evidence="2">Uncharacterized protein</fullName>
    </submittedName>
</protein>
<dbReference type="AlphaFoldDB" id="A0A6J4RS58"/>
<name>A0A6J4RS58_9ACTN</name>
<proteinExistence type="predicted"/>
<gene>
    <name evidence="2" type="ORF">AVDCRST_MAG05-748</name>
</gene>
<feature type="chain" id="PRO_5038601072" evidence="1">
    <location>
        <begin position="28"/>
        <end position="46"/>
    </location>
</feature>
<accession>A0A6J4RS58</accession>